<evidence type="ECO:0000259" key="5">
    <source>
        <dbReference type="PROSITE" id="PS50977"/>
    </source>
</evidence>
<organism evidence="6">
    <name type="scientific">Streptomyces sp. CMC78</name>
    <dbReference type="NCBI Taxonomy" id="3231512"/>
    <lineage>
        <taxon>Bacteria</taxon>
        <taxon>Bacillati</taxon>
        <taxon>Actinomycetota</taxon>
        <taxon>Actinomycetes</taxon>
        <taxon>Kitasatosporales</taxon>
        <taxon>Streptomycetaceae</taxon>
        <taxon>Streptomyces</taxon>
    </lineage>
</organism>
<dbReference type="GO" id="GO:0045892">
    <property type="term" value="P:negative regulation of DNA-templated transcription"/>
    <property type="evidence" value="ECO:0007669"/>
    <property type="project" value="InterPro"/>
</dbReference>
<evidence type="ECO:0000256" key="1">
    <source>
        <dbReference type="ARBA" id="ARBA00023015"/>
    </source>
</evidence>
<accession>A0AB33KM02</accession>
<dbReference type="InterPro" id="IPR001647">
    <property type="entry name" value="HTH_TetR"/>
</dbReference>
<sequence length="227" mass="25216">MPAGKPRKKSLGRPPHLSLESIITAADRILETEGAGKLSMRRLAAELDSAPMALYYHVRDKDELLLLLMEDQARRIPRPELPKDPRERLIAVANLLHELLADRLWIVEVLAGNDLVAPSALWFVEEMIGAAVDYGHSPEQAVHVYRTIWFAIVGELIIRVNGERRRGRTTAPTQEDQVVSGLTSDTHPHLAALADRWAGLNARDTHRQGLTAIVDGLLRSEEGAEGR</sequence>
<protein>
    <submittedName>
        <fullName evidence="6">TetR/AcrR family transcriptional regulator C-terminal domain-containing protein</fullName>
    </submittedName>
</protein>
<dbReference type="PROSITE" id="PS50977">
    <property type="entry name" value="HTH_TETR_2"/>
    <property type="match status" value="1"/>
</dbReference>
<dbReference type="PANTHER" id="PTHR30055:SF151">
    <property type="entry name" value="TRANSCRIPTIONAL REGULATORY PROTEIN"/>
    <property type="match status" value="1"/>
</dbReference>
<keyword evidence="1" id="KW-0805">Transcription regulation</keyword>
<evidence type="ECO:0000256" key="2">
    <source>
        <dbReference type="ARBA" id="ARBA00023125"/>
    </source>
</evidence>
<keyword evidence="3" id="KW-0804">Transcription</keyword>
<gene>
    <name evidence="6" type="ORF">SCMC78_52820</name>
</gene>
<dbReference type="InterPro" id="IPR050109">
    <property type="entry name" value="HTH-type_TetR-like_transc_reg"/>
</dbReference>
<proteinExistence type="predicted"/>
<feature type="DNA-binding region" description="H-T-H motif" evidence="4">
    <location>
        <begin position="39"/>
        <end position="58"/>
    </location>
</feature>
<feature type="domain" description="HTH tetR-type" evidence="5">
    <location>
        <begin position="16"/>
        <end position="76"/>
    </location>
</feature>
<dbReference type="PANTHER" id="PTHR30055">
    <property type="entry name" value="HTH-TYPE TRANSCRIPTIONAL REGULATOR RUTR"/>
    <property type="match status" value="1"/>
</dbReference>
<dbReference type="Pfam" id="PF00440">
    <property type="entry name" value="TetR_N"/>
    <property type="match status" value="1"/>
</dbReference>
<dbReference type="Gene3D" id="1.10.10.60">
    <property type="entry name" value="Homeodomain-like"/>
    <property type="match status" value="1"/>
</dbReference>
<dbReference type="InterPro" id="IPR009057">
    <property type="entry name" value="Homeodomain-like_sf"/>
</dbReference>
<dbReference type="Gene3D" id="1.10.357.10">
    <property type="entry name" value="Tetracycline Repressor, domain 2"/>
    <property type="match status" value="1"/>
</dbReference>
<evidence type="ECO:0000256" key="3">
    <source>
        <dbReference type="ARBA" id="ARBA00023163"/>
    </source>
</evidence>
<name>A0AB33KM02_9ACTN</name>
<dbReference type="GO" id="GO:0000976">
    <property type="term" value="F:transcription cis-regulatory region binding"/>
    <property type="evidence" value="ECO:0007669"/>
    <property type="project" value="TreeGrafter"/>
</dbReference>
<dbReference type="GO" id="GO:0003700">
    <property type="term" value="F:DNA-binding transcription factor activity"/>
    <property type="evidence" value="ECO:0007669"/>
    <property type="project" value="TreeGrafter"/>
</dbReference>
<evidence type="ECO:0000256" key="4">
    <source>
        <dbReference type="PROSITE-ProRule" id="PRU00335"/>
    </source>
</evidence>
<dbReference type="Pfam" id="PF02909">
    <property type="entry name" value="TetR_C_1"/>
    <property type="match status" value="1"/>
</dbReference>
<dbReference type="SUPFAM" id="SSF46689">
    <property type="entry name" value="Homeodomain-like"/>
    <property type="match status" value="1"/>
</dbReference>
<dbReference type="InterPro" id="IPR004111">
    <property type="entry name" value="Repressor_TetR_C"/>
</dbReference>
<dbReference type="AlphaFoldDB" id="A0AB33KM02"/>
<keyword evidence="2 4" id="KW-0238">DNA-binding</keyword>
<dbReference type="SUPFAM" id="SSF48498">
    <property type="entry name" value="Tetracyclin repressor-like, C-terminal domain"/>
    <property type="match status" value="1"/>
</dbReference>
<dbReference type="EMBL" id="AP035884">
    <property type="protein sequence ID" value="BFP55475.1"/>
    <property type="molecule type" value="Genomic_DNA"/>
</dbReference>
<dbReference type="KEGG" id="stcm:SCMC78_52820"/>
<dbReference type="InterPro" id="IPR036271">
    <property type="entry name" value="Tet_transcr_reg_TetR-rel_C_sf"/>
</dbReference>
<reference evidence="6" key="1">
    <citation type="submission" date="2024-07" db="EMBL/GenBank/DDBJ databases">
        <title>Complete genome sequences of cellulolytic bacteria, Kitasatospora sp. CMC57 and Streptomyces sp. CMC78, isolated from Japanese agricultural soil.</title>
        <authorList>
            <person name="Hashimoto T."/>
            <person name="Ito M."/>
            <person name="Iwamoto M."/>
            <person name="Fukahori D."/>
            <person name="Shoda T."/>
            <person name="Sakoda M."/>
            <person name="Morohoshi T."/>
            <person name="Mitsuboshi M."/>
            <person name="Nishizawa T."/>
        </authorList>
    </citation>
    <scope>NUCLEOTIDE SEQUENCE</scope>
    <source>
        <strain evidence="6">CMC78</strain>
    </source>
</reference>
<evidence type="ECO:0000313" key="6">
    <source>
        <dbReference type="EMBL" id="BFP55475.1"/>
    </source>
</evidence>